<organism evidence="1">
    <name type="scientific">Glycine max</name>
    <name type="common">Soybean</name>
    <name type="synonym">Glycine hispida</name>
    <dbReference type="NCBI Taxonomy" id="3847"/>
    <lineage>
        <taxon>Eukaryota</taxon>
        <taxon>Viridiplantae</taxon>
        <taxon>Streptophyta</taxon>
        <taxon>Embryophyta</taxon>
        <taxon>Tracheophyta</taxon>
        <taxon>Spermatophyta</taxon>
        <taxon>Magnoliopsida</taxon>
        <taxon>eudicotyledons</taxon>
        <taxon>Gunneridae</taxon>
        <taxon>Pentapetalae</taxon>
        <taxon>rosids</taxon>
        <taxon>fabids</taxon>
        <taxon>Fabales</taxon>
        <taxon>Fabaceae</taxon>
        <taxon>Papilionoideae</taxon>
        <taxon>50 kb inversion clade</taxon>
        <taxon>NPAAA clade</taxon>
        <taxon>indigoferoid/millettioid clade</taxon>
        <taxon>Phaseoleae</taxon>
        <taxon>Glycine</taxon>
        <taxon>Glycine subgen. Soja</taxon>
    </lineage>
</organism>
<dbReference type="Gramene" id="KRH03186">
    <property type="protein sequence ID" value="KRH03186"/>
    <property type="gene ID" value="GLYMA_17G082200"/>
</dbReference>
<name>A0A0R0FIM7_SOYBN</name>
<evidence type="ECO:0000313" key="1">
    <source>
        <dbReference type="EMBL" id="KRH03186.1"/>
    </source>
</evidence>
<accession>A0A0R0FIM7</accession>
<dbReference type="AlphaFoldDB" id="A0A0R0FIM7"/>
<evidence type="ECO:0000313" key="2">
    <source>
        <dbReference type="EnsemblPlants" id="KRH03186"/>
    </source>
</evidence>
<reference evidence="1 2" key="1">
    <citation type="journal article" date="2010" name="Nature">
        <title>Genome sequence of the palaeopolyploid soybean.</title>
        <authorList>
            <person name="Schmutz J."/>
            <person name="Cannon S.B."/>
            <person name="Schlueter J."/>
            <person name="Ma J."/>
            <person name="Mitros T."/>
            <person name="Nelson W."/>
            <person name="Hyten D.L."/>
            <person name="Song Q."/>
            <person name="Thelen J.J."/>
            <person name="Cheng J."/>
            <person name="Xu D."/>
            <person name="Hellsten U."/>
            <person name="May G.D."/>
            <person name="Yu Y."/>
            <person name="Sakurai T."/>
            <person name="Umezawa T."/>
            <person name="Bhattacharyya M.K."/>
            <person name="Sandhu D."/>
            <person name="Valliyodan B."/>
            <person name="Lindquist E."/>
            <person name="Peto M."/>
            <person name="Grant D."/>
            <person name="Shu S."/>
            <person name="Goodstein D."/>
            <person name="Barry K."/>
            <person name="Futrell-Griggs M."/>
            <person name="Abernathy B."/>
            <person name="Du J."/>
            <person name="Tian Z."/>
            <person name="Zhu L."/>
            <person name="Gill N."/>
            <person name="Joshi T."/>
            <person name="Libault M."/>
            <person name="Sethuraman A."/>
            <person name="Zhang X.-C."/>
            <person name="Shinozaki K."/>
            <person name="Nguyen H.T."/>
            <person name="Wing R.A."/>
            <person name="Cregan P."/>
            <person name="Specht J."/>
            <person name="Grimwood J."/>
            <person name="Rokhsar D."/>
            <person name="Stacey G."/>
            <person name="Shoemaker R.C."/>
            <person name="Jackson S.A."/>
        </authorList>
    </citation>
    <scope>NUCLEOTIDE SEQUENCE</scope>
    <source>
        <strain evidence="2">cv. Williams 82</strain>
        <tissue evidence="1">Callus</tissue>
    </source>
</reference>
<reference evidence="2" key="2">
    <citation type="submission" date="2018-02" db="UniProtKB">
        <authorList>
            <consortium name="EnsemblPlants"/>
        </authorList>
    </citation>
    <scope>IDENTIFICATION</scope>
    <source>
        <strain evidence="2">Williams 82</strain>
    </source>
</reference>
<dbReference type="EMBL" id="CM000850">
    <property type="protein sequence ID" value="KRH03186.1"/>
    <property type="molecule type" value="Genomic_DNA"/>
</dbReference>
<protein>
    <submittedName>
        <fullName evidence="1 2">Uncharacterized protein</fullName>
    </submittedName>
</protein>
<gene>
    <name evidence="1" type="ORF">GLYMA_17G082200</name>
</gene>
<sequence length="54" mass="6514">MHVYSFFGCYIFISPSFFSKRKVKSRYDTVRTTYLILYDWISKTLKQYHASCSV</sequence>
<evidence type="ECO:0000313" key="3">
    <source>
        <dbReference type="Proteomes" id="UP000008827"/>
    </source>
</evidence>
<keyword evidence="3" id="KW-1185">Reference proteome</keyword>
<reference evidence="1" key="3">
    <citation type="submission" date="2018-07" db="EMBL/GenBank/DDBJ databases">
        <title>WGS assembly of Glycine max.</title>
        <authorList>
            <person name="Schmutz J."/>
            <person name="Cannon S."/>
            <person name="Schlueter J."/>
            <person name="Ma J."/>
            <person name="Mitros T."/>
            <person name="Nelson W."/>
            <person name="Hyten D."/>
            <person name="Song Q."/>
            <person name="Thelen J."/>
            <person name="Cheng J."/>
            <person name="Xu D."/>
            <person name="Hellsten U."/>
            <person name="May G."/>
            <person name="Yu Y."/>
            <person name="Sakurai T."/>
            <person name="Umezawa T."/>
            <person name="Bhattacharyya M."/>
            <person name="Sandhu D."/>
            <person name="Valliyodan B."/>
            <person name="Lindquist E."/>
            <person name="Peto M."/>
            <person name="Grant D."/>
            <person name="Shu S."/>
            <person name="Goodstein D."/>
            <person name="Barry K."/>
            <person name="Futrell-Griggs M."/>
            <person name="Abernathy B."/>
            <person name="Du J."/>
            <person name="Tian Z."/>
            <person name="Zhu L."/>
            <person name="Gill N."/>
            <person name="Joshi T."/>
            <person name="Libault M."/>
            <person name="Sethuraman A."/>
            <person name="Zhang X."/>
            <person name="Shinozaki K."/>
            <person name="Nguyen H."/>
            <person name="Wing R."/>
            <person name="Cregan P."/>
            <person name="Specht J."/>
            <person name="Grimwood J."/>
            <person name="Rokhsar D."/>
            <person name="Stacey G."/>
            <person name="Shoemaker R."/>
            <person name="Jackson S."/>
        </authorList>
    </citation>
    <scope>NUCLEOTIDE SEQUENCE</scope>
    <source>
        <tissue evidence="1">Callus</tissue>
    </source>
</reference>
<dbReference type="EnsemblPlants" id="KRH03186">
    <property type="protein sequence ID" value="KRH03186"/>
    <property type="gene ID" value="GLYMA_17G082200"/>
</dbReference>
<dbReference type="Proteomes" id="UP000008827">
    <property type="component" value="Chromosome 17"/>
</dbReference>
<proteinExistence type="predicted"/>
<dbReference type="InParanoid" id="A0A0R0FIM7"/>